<dbReference type="PANTHER" id="PTHR30026">
    <property type="entry name" value="OUTER MEMBRANE PROTEIN TOLC"/>
    <property type="match status" value="1"/>
</dbReference>
<dbReference type="Proteomes" id="UP000254848">
    <property type="component" value="Unassembled WGS sequence"/>
</dbReference>
<dbReference type="EMBL" id="QRAP01000007">
    <property type="protein sequence ID" value="RDK89621.1"/>
    <property type="molecule type" value="Genomic_DNA"/>
</dbReference>
<dbReference type="InterPro" id="IPR010130">
    <property type="entry name" value="T1SS_OMP_TolC"/>
</dbReference>
<evidence type="ECO:0000256" key="6">
    <source>
        <dbReference type="ARBA" id="ARBA00023136"/>
    </source>
</evidence>
<dbReference type="GO" id="GO:1990281">
    <property type="term" value="C:efflux pump complex"/>
    <property type="evidence" value="ECO:0007669"/>
    <property type="project" value="TreeGrafter"/>
</dbReference>
<evidence type="ECO:0000256" key="4">
    <source>
        <dbReference type="ARBA" id="ARBA00022452"/>
    </source>
</evidence>
<dbReference type="PANTHER" id="PTHR30026:SF22">
    <property type="entry name" value="OUTER MEMBRANE EFFLUX PROTEIN"/>
    <property type="match status" value="1"/>
</dbReference>
<evidence type="ECO:0000256" key="3">
    <source>
        <dbReference type="ARBA" id="ARBA00022448"/>
    </source>
</evidence>
<dbReference type="AlphaFoldDB" id="A0A370QMN2"/>
<dbReference type="Gene3D" id="1.20.1600.10">
    <property type="entry name" value="Outer membrane efflux proteins (OEP)"/>
    <property type="match status" value="1"/>
</dbReference>
<reference evidence="8 9" key="1">
    <citation type="submission" date="2018-07" db="EMBL/GenBank/DDBJ databases">
        <title>Genomic Encyclopedia of Type Strains, Phase IV (KMG-IV): sequencing the most valuable type-strain genomes for metagenomic binning, comparative biology and taxonomic classification.</title>
        <authorList>
            <person name="Goeker M."/>
        </authorList>
    </citation>
    <scope>NUCLEOTIDE SEQUENCE [LARGE SCALE GENOMIC DNA]</scope>
    <source>
        <strain evidence="8 9">DSM 103736</strain>
    </source>
</reference>
<keyword evidence="5" id="KW-0812">Transmembrane</keyword>
<dbReference type="GO" id="GO:0009279">
    <property type="term" value="C:cell outer membrane"/>
    <property type="evidence" value="ECO:0007669"/>
    <property type="project" value="UniProtKB-SubCell"/>
</dbReference>
<dbReference type="GO" id="GO:0015288">
    <property type="term" value="F:porin activity"/>
    <property type="evidence" value="ECO:0007669"/>
    <property type="project" value="TreeGrafter"/>
</dbReference>
<keyword evidence="7" id="KW-0998">Cell outer membrane</keyword>
<gene>
    <name evidence="8" type="ORF">C8D90_107275</name>
</gene>
<keyword evidence="6" id="KW-0472">Membrane</keyword>
<dbReference type="SUPFAM" id="SSF56954">
    <property type="entry name" value="Outer membrane efflux proteins (OEP)"/>
    <property type="match status" value="1"/>
</dbReference>
<evidence type="ECO:0000256" key="7">
    <source>
        <dbReference type="ARBA" id="ARBA00023237"/>
    </source>
</evidence>
<evidence type="ECO:0000313" key="8">
    <source>
        <dbReference type="EMBL" id="RDK89621.1"/>
    </source>
</evidence>
<name>A0A370QMN2_9GAMM</name>
<dbReference type="InterPro" id="IPR051906">
    <property type="entry name" value="TolC-like"/>
</dbReference>
<comment type="subcellular location">
    <subcellularLocation>
        <location evidence="1">Cell outer membrane</location>
    </subcellularLocation>
</comment>
<accession>A0A370QMN2</accession>
<dbReference type="NCBIfam" id="TIGR01844">
    <property type="entry name" value="type_I_sec_TolC"/>
    <property type="match status" value="1"/>
</dbReference>
<evidence type="ECO:0000256" key="1">
    <source>
        <dbReference type="ARBA" id="ARBA00004442"/>
    </source>
</evidence>
<dbReference type="InterPro" id="IPR003423">
    <property type="entry name" value="OMP_efflux"/>
</dbReference>
<comment type="similarity">
    <text evidence="2">Belongs to the outer membrane factor (OMF) (TC 1.B.17) family.</text>
</comment>
<keyword evidence="3" id="KW-0813">Transport</keyword>
<evidence type="ECO:0000256" key="5">
    <source>
        <dbReference type="ARBA" id="ARBA00022692"/>
    </source>
</evidence>
<protein>
    <submittedName>
        <fullName evidence="8">Outer membrane protein tolC</fullName>
    </submittedName>
</protein>
<organism evidence="8 9">
    <name type="scientific">Enterobacillus tribolii</name>
    <dbReference type="NCBI Taxonomy" id="1487935"/>
    <lineage>
        <taxon>Bacteria</taxon>
        <taxon>Pseudomonadati</taxon>
        <taxon>Pseudomonadota</taxon>
        <taxon>Gammaproteobacteria</taxon>
        <taxon>Enterobacterales</taxon>
        <taxon>Hafniaceae</taxon>
        <taxon>Enterobacillus</taxon>
    </lineage>
</organism>
<keyword evidence="9" id="KW-1185">Reference proteome</keyword>
<proteinExistence type="inferred from homology"/>
<comment type="caution">
    <text evidence="8">The sequence shown here is derived from an EMBL/GenBank/DDBJ whole genome shotgun (WGS) entry which is preliminary data.</text>
</comment>
<dbReference type="Pfam" id="PF02321">
    <property type="entry name" value="OEP"/>
    <property type="match status" value="2"/>
</dbReference>
<dbReference type="GO" id="GO:0015562">
    <property type="term" value="F:efflux transmembrane transporter activity"/>
    <property type="evidence" value="ECO:0007669"/>
    <property type="project" value="InterPro"/>
</dbReference>
<evidence type="ECO:0000313" key="9">
    <source>
        <dbReference type="Proteomes" id="UP000254848"/>
    </source>
</evidence>
<keyword evidence="4" id="KW-1134">Transmembrane beta strand</keyword>
<evidence type="ECO:0000256" key="2">
    <source>
        <dbReference type="ARBA" id="ARBA00007613"/>
    </source>
</evidence>
<sequence length="451" mass="48931">MTAASARAQKIGRLVLFVCAMGAMSGGLAVPLPDKTRAPVVNDVDRLTLRESILRAFGRSPEIARQAAQVGVGQAQIDEAKSVWYPQVGLTGNVGHSRQYDSSGSLDNAMSYGITITQLIYDFGKTSSNIKQQTSIRDNYRFKLMSSMSVVAEDTALAYVEVKRYQALIDAVQKNIVSLEGVYQMARLRAEAGLNSSSDELQAQTRIAGMRSTLEQYLAQLQMHQAKLAVLTGAQASRFADIPPGLAEQPVSLDNIDYSMVPAVLAAESQQQSAEYGVDKARSEYWPTLSLQGAKTRNQTRNDAYWNDQLQLNVDVPLYQGGAVSSRVRQAEGSRQMAVTQVDQAKLDVLQKASVALASWSGARGREQAGGMQFASASQTRDVYKNEYKLGKRSLNDLLSVEQDVFQAQSAEITANYDSWSAAVNYAAAVNNLLPLSGINIGPANGLPELK</sequence>